<reference evidence="5" key="1">
    <citation type="submission" date="2022-10" db="EMBL/GenBank/DDBJ databases">
        <authorList>
            <person name="Koch H."/>
        </authorList>
    </citation>
    <scope>NUCLEOTIDE SEQUENCE</scope>
    <source>
        <strain evidence="5">DNF</strain>
    </source>
</reference>
<dbReference type="GO" id="GO:0033178">
    <property type="term" value="C:proton-transporting two-sector ATPase complex, catalytic domain"/>
    <property type="evidence" value="ECO:0007669"/>
    <property type="project" value="InterPro"/>
</dbReference>
<evidence type="ECO:0000256" key="1">
    <source>
        <dbReference type="ARBA" id="ARBA00005901"/>
    </source>
</evidence>
<dbReference type="KEGG" id="nti:DNFV4_00062"/>
<keyword evidence="4" id="KW-0406">Ion transport</keyword>
<keyword evidence="6" id="KW-1185">Reference proteome</keyword>
<gene>
    <name evidence="5" type="ORF">DNFV4_00062</name>
</gene>
<dbReference type="AlphaFoldDB" id="A0AA86K4L3"/>
<accession>A0AA86K4L3</accession>
<evidence type="ECO:0000256" key="3">
    <source>
        <dbReference type="ARBA" id="ARBA00022448"/>
    </source>
</evidence>
<dbReference type="InterPro" id="IPR002842">
    <property type="entry name" value="ATPase_V1_Esu"/>
</dbReference>
<comment type="similarity">
    <text evidence="1">Belongs to the V-ATPase E subunit family.</text>
</comment>
<dbReference type="EMBL" id="OX365700">
    <property type="protein sequence ID" value="CAI4029644.1"/>
    <property type="molecule type" value="Genomic_DNA"/>
</dbReference>
<dbReference type="Proteomes" id="UP001179121">
    <property type="component" value="Chromosome"/>
</dbReference>
<sequence>MPYDRLIEALLEEGRAKRDAILHQAQVEAERLLSDAKRECDALASEVDLIIRRDLSARRAALLARAALAGRQIVLQAKREILDAVWRHAGEKALSLAGDARTRVLRALLAEVLAASPSQSPRVLVDNRERPFLEESLKQRGLAVEERHQDALLLGIALEANGEVLTNSFAARLAKAKPALTIELNRLLFREG</sequence>
<dbReference type="InterPro" id="IPR038495">
    <property type="entry name" value="ATPase_E_C"/>
</dbReference>
<evidence type="ECO:0000313" key="6">
    <source>
        <dbReference type="Proteomes" id="UP001179121"/>
    </source>
</evidence>
<name>A0AA86K4L3_9BACT</name>
<proteinExistence type="inferred from homology"/>
<dbReference type="RefSeq" id="WP_289266682.1">
    <property type="nucleotide sequence ID" value="NZ_OX365700.1"/>
</dbReference>
<evidence type="ECO:0000256" key="4">
    <source>
        <dbReference type="ARBA" id="ARBA00023065"/>
    </source>
</evidence>
<evidence type="ECO:0000313" key="5">
    <source>
        <dbReference type="EMBL" id="CAI4029644.1"/>
    </source>
</evidence>
<dbReference type="Gene3D" id="3.30.2320.30">
    <property type="entry name" value="ATP synthase, E subunit, C-terminal"/>
    <property type="match status" value="1"/>
</dbReference>
<dbReference type="Pfam" id="PF01991">
    <property type="entry name" value="vATP-synt_E"/>
    <property type="match status" value="1"/>
</dbReference>
<dbReference type="SUPFAM" id="SSF160527">
    <property type="entry name" value="V-type ATPase subunit E-like"/>
    <property type="match status" value="1"/>
</dbReference>
<dbReference type="GO" id="GO:0046961">
    <property type="term" value="F:proton-transporting ATPase activity, rotational mechanism"/>
    <property type="evidence" value="ECO:0007669"/>
    <property type="project" value="InterPro"/>
</dbReference>
<dbReference type="Gene3D" id="1.20.5.620">
    <property type="entry name" value="F1F0 ATP synthase subunit B, membrane domain"/>
    <property type="match status" value="1"/>
</dbReference>
<keyword evidence="3" id="KW-0813">Transport</keyword>
<evidence type="ECO:0000256" key="2">
    <source>
        <dbReference type="ARBA" id="ARBA00020756"/>
    </source>
</evidence>
<protein>
    <recommendedName>
        <fullName evidence="2">V-type ATP synthase subunit E</fullName>
    </recommendedName>
</protein>
<organism evidence="5 6">
    <name type="scientific">Nitrospira tepida</name>
    <dbReference type="NCBI Taxonomy" id="2973512"/>
    <lineage>
        <taxon>Bacteria</taxon>
        <taxon>Pseudomonadati</taxon>
        <taxon>Nitrospirota</taxon>
        <taxon>Nitrospiria</taxon>
        <taxon>Nitrospirales</taxon>
        <taxon>Nitrospiraceae</taxon>
        <taxon>Nitrospira</taxon>
    </lineage>
</organism>